<dbReference type="AlphaFoldDB" id="A0A6J7R391"/>
<evidence type="ECO:0000313" key="2">
    <source>
        <dbReference type="EMBL" id="CAB5021742.1"/>
    </source>
</evidence>
<dbReference type="EMBL" id="CAFBPU010000004">
    <property type="protein sequence ID" value="CAB5021742.1"/>
    <property type="molecule type" value="Genomic_DNA"/>
</dbReference>
<organism evidence="2">
    <name type="scientific">freshwater metagenome</name>
    <dbReference type="NCBI Taxonomy" id="449393"/>
    <lineage>
        <taxon>unclassified sequences</taxon>
        <taxon>metagenomes</taxon>
        <taxon>ecological metagenomes</taxon>
    </lineage>
</organism>
<dbReference type="Pfam" id="PF14240">
    <property type="entry name" value="YHYH"/>
    <property type="match status" value="1"/>
</dbReference>
<dbReference type="InterPro" id="IPR025924">
    <property type="entry name" value="YHYH_dom"/>
</dbReference>
<feature type="domain" description="YHYH" evidence="1">
    <location>
        <begin position="238"/>
        <end position="330"/>
    </location>
</feature>
<name>A0A6J7R391_9ZZZZ</name>
<accession>A0A6J7R391</accession>
<proteinExistence type="predicted"/>
<evidence type="ECO:0000259" key="1">
    <source>
        <dbReference type="Pfam" id="PF14240"/>
    </source>
</evidence>
<reference evidence="2" key="1">
    <citation type="submission" date="2020-05" db="EMBL/GenBank/DDBJ databases">
        <authorList>
            <person name="Chiriac C."/>
            <person name="Salcher M."/>
            <person name="Ghai R."/>
            <person name="Kavagutti S V."/>
        </authorList>
    </citation>
    <scope>NUCLEOTIDE SEQUENCE</scope>
</reference>
<protein>
    <submittedName>
        <fullName evidence="2">Unannotated protein</fullName>
    </submittedName>
</protein>
<sequence>MSRWRVCGSDARPHLRRTEAVVHGQLAAVWQQDAKKEIYVGLSPLTPQGNETSMGRGLLVAASACLVLLVAGCGTSQPASDTTAQSTGAAGVPSQHTFEADHFAANAIVGDVATEPCTLSGGTTTTCARVTVAGYPSTYQVGPFCPATITTTAQDAGIWFDGSGVYNLDGPFIKNLAQFYSDSEWKLYDSAGNVNVTNTKEAFDGAARPDVAVQYQNHCVEGRLAWLTGGKAIQTTMLIPISPTKASSASSAHPGNFGITLDGVVIAASAPVDAILGAHTIAAFDHCGGHYNPIEGYHLHGVMGCGHLEGDDADGDTKMFGYAADGYPIHLPLEGAALSAANLDDCNGHSTASEGYHYHANGAAKNAILPCLMGEYDISTRAGGPPPGGPPPSG</sequence>
<gene>
    <name evidence="2" type="ORF">UFOPK4150_00290</name>
</gene>